<gene>
    <name evidence="2" type="ORF">METZ01_LOCUS122232</name>
</gene>
<protein>
    <submittedName>
        <fullName evidence="2">Uncharacterized protein</fullName>
    </submittedName>
</protein>
<evidence type="ECO:0000313" key="2">
    <source>
        <dbReference type="EMBL" id="SVA69378.1"/>
    </source>
</evidence>
<dbReference type="AlphaFoldDB" id="A0A381XX98"/>
<proteinExistence type="predicted"/>
<dbReference type="EMBL" id="UINC01016711">
    <property type="protein sequence ID" value="SVA69378.1"/>
    <property type="molecule type" value="Genomic_DNA"/>
</dbReference>
<name>A0A381XX98_9ZZZZ</name>
<reference evidence="2" key="1">
    <citation type="submission" date="2018-05" db="EMBL/GenBank/DDBJ databases">
        <authorList>
            <person name="Lanie J.A."/>
            <person name="Ng W.-L."/>
            <person name="Kazmierczak K.M."/>
            <person name="Andrzejewski T.M."/>
            <person name="Davidsen T.M."/>
            <person name="Wayne K.J."/>
            <person name="Tettelin H."/>
            <person name="Glass J.I."/>
            <person name="Rusch D."/>
            <person name="Podicherti R."/>
            <person name="Tsui H.-C.T."/>
            <person name="Winkler M.E."/>
        </authorList>
    </citation>
    <scope>NUCLEOTIDE SEQUENCE</scope>
</reference>
<organism evidence="2">
    <name type="scientific">marine metagenome</name>
    <dbReference type="NCBI Taxonomy" id="408172"/>
    <lineage>
        <taxon>unclassified sequences</taxon>
        <taxon>metagenomes</taxon>
        <taxon>ecological metagenomes</taxon>
    </lineage>
</organism>
<sequence length="91" mass="10475">MEGELNELPAFSSPEAKKSVENDLRKMSKILGKASQQCIKLMMDGVKHNWYNTMDLSRGIQTGPVKATHYGERDFIKQLWHKVKSGFKRYS</sequence>
<evidence type="ECO:0000256" key="1">
    <source>
        <dbReference type="SAM" id="MobiDB-lite"/>
    </source>
</evidence>
<feature type="region of interest" description="Disordered" evidence="1">
    <location>
        <begin position="1"/>
        <end position="20"/>
    </location>
</feature>
<accession>A0A381XX98</accession>